<evidence type="ECO:0000256" key="6">
    <source>
        <dbReference type="SAM" id="Phobius"/>
    </source>
</evidence>
<dbReference type="Pfam" id="PF07690">
    <property type="entry name" value="MFS_1"/>
    <property type="match status" value="1"/>
</dbReference>
<sequence>MNSNTKSERSASSSTPELKSFFSILMAIQFFIYFGFSIVIPVIPALVKDMGLNAFHMGLLLSIYSIASFIAAPFWGQLSDKIGRKKILLIGLTGFAISFLTFGLFIDNLTMLYISRIIGGLFSGACFSTTTSIVADVTTSEERNRYMGLMGMMIGFGFIFGPAVGGLLAGYSYQLPYFVTSAILLAIIVAVAAKLPETHFHETGKQTGGRLNYTVPIIILLISTFIVTMTMSGMESSFQLLEIERIDITPMQMGILFMIGGLVNALLQGGFLRKVKHGQERGIMVLGQIVTMIAFVMLPFTINIYYAGICLVLLMSGNALVRTLLTSTLTKSTSSQNMGKLTGVSYSLDSLGRIIGPLLFTGLLSYSLSLPFFIGAGTSLIALILIALYFSKGKTA</sequence>
<reference evidence="8 9" key="1">
    <citation type="submission" date="2019-01" db="EMBL/GenBank/DDBJ databases">
        <title>Draft genome sequences of the type strains of six Macrococcus species.</title>
        <authorList>
            <person name="Mazhar S."/>
            <person name="Altermann E."/>
            <person name="Hill C."/>
            <person name="Mcauliffe O."/>
        </authorList>
    </citation>
    <scope>NUCLEOTIDE SEQUENCE [LARGE SCALE GENOMIC DNA]</scope>
    <source>
        <strain evidence="8 9">CCM4811</strain>
    </source>
</reference>
<organism evidence="8 9">
    <name type="scientific">Macrococcus brunensis</name>
    <dbReference type="NCBI Taxonomy" id="198483"/>
    <lineage>
        <taxon>Bacteria</taxon>
        <taxon>Bacillati</taxon>
        <taxon>Bacillota</taxon>
        <taxon>Bacilli</taxon>
        <taxon>Bacillales</taxon>
        <taxon>Staphylococcaceae</taxon>
        <taxon>Macrococcus</taxon>
    </lineage>
</organism>
<dbReference type="Proteomes" id="UP000295310">
    <property type="component" value="Unassembled WGS sequence"/>
</dbReference>
<keyword evidence="2" id="KW-0813">Transport</keyword>
<feature type="transmembrane region" description="Helical" evidence="6">
    <location>
        <begin position="372"/>
        <end position="390"/>
    </location>
</feature>
<evidence type="ECO:0000256" key="1">
    <source>
        <dbReference type="ARBA" id="ARBA00004651"/>
    </source>
</evidence>
<keyword evidence="9" id="KW-1185">Reference proteome</keyword>
<dbReference type="AlphaFoldDB" id="A0A4R6BF48"/>
<proteinExistence type="predicted"/>
<evidence type="ECO:0000313" key="9">
    <source>
        <dbReference type="Proteomes" id="UP000295310"/>
    </source>
</evidence>
<feature type="transmembrane region" description="Helical" evidence="6">
    <location>
        <begin position="175"/>
        <end position="193"/>
    </location>
</feature>
<comment type="caution">
    <text evidence="8">The sequence shown here is derived from an EMBL/GenBank/DDBJ whole genome shotgun (WGS) entry which is preliminary data.</text>
</comment>
<feature type="transmembrane region" description="Helical" evidence="6">
    <location>
        <begin position="146"/>
        <end position="169"/>
    </location>
</feature>
<dbReference type="GO" id="GO:0022857">
    <property type="term" value="F:transmembrane transporter activity"/>
    <property type="evidence" value="ECO:0007669"/>
    <property type="project" value="InterPro"/>
</dbReference>
<dbReference type="InterPro" id="IPR020846">
    <property type="entry name" value="MFS_dom"/>
</dbReference>
<dbReference type="RefSeq" id="WP_133431412.1">
    <property type="nucleotide sequence ID" value="NZ_SCWA01000004.1"/>
</dbReference>
<dbReference type="PROSITE" id="PS50850">
    <property type="entry name" value="MFS"/>
    <property type="match status" value="1"/>
</dbReference>
<gene>
    <name evidence="8" type="ORF">ERX27_03285</name>
</gene>
<feature type="transmembrane region" description="Helical" evidence="6">
    <location>
        <begin position="87"/>
        <end position="106"/>
    </location>
</feature>
<evidence type="ECO:0000256" key="4">
    <source>
        <dbReference type="ARBA" id="ARBA00022989"/>
    </source>
</evidence>
<protein>
    <submittedName>
        <fullName evidence="8">MFS transporter</fullName>
    </submittedName>
</protein>
<dbReference type="SUPFAM" id="SSF103473">
    <property type="entry name" value="MFS general substrate transporter"/>
    <property type="match status" value="1"/>
</dbReference>
<evidence type="ECO:0000313" key="8">
    <source>
        <dbReference type="EMBL" id="TDL98471.1"/>
    </source>
</evidence>
<feature type="transmembrane region" description="Helical" evidence="6">
    <location>
        <begin position="21"/>
        <end position="43"/>
    </location>
</feature>
<accession>A0A4R6BF48</accession>
<dbReference type="InterPro" id="IPR001958">
    <property type="entry name" value="Tet-R_TetA/multi-R_MdtG-like"/>
</dbReference>
<dbReference type="Gene3D" id="1.20.1250.20">
    <property type="entry name" value="MFS general substrate transporter like domains"/>
    <property type="match status" value="1"/>
</dbReference>
<feature type="transmembrane region" description="Helical" evidence="6">
    <location>
        <begin position="55"/>
        <end position="75"/>
    </location>
</feature>
<feature type="transmembrane region" description="Helical" evidence="6">
    <location>
        <begin position="112"/>
        <end position="134"/>
    </location>
</feature>
<dbReference type="PANTHER" id="PTHR23504">
    <property type="entry name" value="MAJOR FACILITATOR SUPERFAMILY DOMAIN-CONTAINING PROTEIN 10"/>
    <property type="match status" value="1"/>
</dbReference>
<name>A0A4R6BF48_9STAP</name>
<keyword evidence="5 6" id="KW-0472">Membrane</keyword>
<dbReference type="CDD" id="cd17330">
    <property type="entry name" value="MFS_SLC46_TetA_like"/>
    <property type="match status" value="1"/>
</dbReference>
<dbReference type="InterPro" id="IPR011701">
    <property type="entry name" value="MFS"/>
</dbReference>
<dbReference type="EMBL" id="SCWA01000004">
    <property type="protein sequence ID" value="TDL98471.1"/>
    <property type="molecule type" value="Genomic_DNA"/>
</dbReference>
<evidence type="ECO:0000259" key="7">
    <source>
        <dbReference type="PROSITE" id="PS50850"/>
    </source>
</evidence>
<dbReference type="GO" id="GO:0005886">
    <property type="term" value="C:plasma membrane"/>
    <property type="evidence" value="ECO:0007669"/>
    <property type="project" value="UniProtKB-SubCell"/>
</dbReference>
<evidence type="ECO:0000256" key="3">
    <source>
        <dbReference type="ARBA" id="ARBA00022692"/>
    </source>
</evidence>
<dbReference type="PANTHER" id="PTHR23504:SF15">
    <property type="entry name" value="MAJOR FACILITATOR SUPERFAMILY (MFS) PROFILE DOMAIN-CONTAINING PROTEIN"/>
    <property type="match status" value="1"/>
</dbReference>
<dbReference type="PRINTS" id="PR01035">
    <property type="entry name" value="TCRTETA"/>
</dbReference>
<feature type="transmembrane region" description="Helical" evidence="6">
    <location>
        <begin position="251"/>
        <end position="271"/>
    </location>
</feature>
<evidence type="ECO:0000256" key="2">
    <source>
        <dbReference type="ARBA" id="ARBA00022448"/>
    </source>
</evidence>
<keyword evidence="3 6" id="KW-0812">Transmembrane</keyword>
<feature type="transmembrane region" description="Helical" evidence="6">
    <location>
        <begin position="213"/>
        <end position="231"/>
    </location>
</feature>
<keyword evidence="4 6" id="KW-1133">Transmembrane helix</keyword>
<feature type="domain" description="Major facilitator superfamily (MFS) profile" evidence="7">
    <location>
        <begin position="21"/>
        <end position="394"/>
    </location>
</feature>
<evidence type="ECO:0000256" key="5">
    <source>
        <dbReference type="ARBA" id="ARBA00023136"/>
    </source>
</evidence>
<comment type="subcellular location">
    <subcellularLocation>
        <location evidence="1">Cell membrane</location>
        <topology evidence="1">Multi-pass membrane protein</topology>
    </subcellularLocation>
</comment>
<dbReference type="InterPro" id="IPR036259">
    <property type="entry name" value="MFS_trans_sf"/>
</dbReference>
<dbReference type="OrthoDB" id="9793283at2"/>